<evidence type="ECO:0000256" key="1">
    <source>
        <dbReference type="SAM" id="MobiDB-lite"/>
    </source>
</evidence>
<organism evidence="2 3">
    <name type="scientific">Colletotrichum sojae</name>
    <dbReference type="NCBI Taxonomy" id="2175907"/>
    <lineage>
        <taxon>Eukaryota</taxon>
        <taxon>Fungi</taxon>
        <taxon>Dikarya</taxon>
        <taxon>Ascomycota</taxon>
        <taxon>Pezizomycotina</taxon>
        <taxon>Sordariomycetes</taxon>
        <taxon>Hypocreomycetidae</taxon>
        <taxon>Glomerellales</taxon>
        <taxon>Glomerellaceae</taxon>
        <taxon>Colletotrichum</taxon>
        <taxon>Colletotrichum orchidearum species complex</taxon>
    </lineage>
</organism>
<evidence type="ECO:0000313" key="2">
    <source>
        <dbReference type="EMBL" id="KAF6806580.1"/>
    </source>
</evidence>
<feature type="region of interest" description="Disordered" evidence="1">
    <location>
        <begin position="1"/>
        <end position="81"/>
    </location>
</feature>
<protein>
    <submittedName>
        <fullName evidence="2">Uncharacterized protein</fullName>
    </submittedName>
</protein>
<proteinExistence type="predicted"/>
<dbReference type="AlphaFoldDB" id="A0A8H6J5U9"/>
<feature type="compositionally biased region" description="Pro residues" evidence="1">
    <location>
        <begin position="11"/>
        <end position="20"/>
    </location>
</feature>
<dbReference type="EMBL" id="WIGN01000155">
    <property type="protein sequence ID" value="KAF6806580.1"/>
    <property type="molecule type" value="Genomic_DNA"/>
</dbReference>
<sequence>MAVNQEAAPSATPPGTPPSPELSGQCPSPGTGHTETTPKRKRAAKSPPRIRYLDGLPLLPLLPPSTPRPKPPAAAPAAQSRESARGKCLGCTLSGSRCEFAAETKPVGTCCARCRRVGGTCLLRRPRRRGPAPAYDRPRGWVAADVGIEDEEAAVLAREMFDRGPKGRRRDVCGVLVVEEDVRGWACPDLRKVSDDIKAGEEGEVFWRRILSRGPRGVADSDG</sequence>
<dbReference type="Proteomes" id="UP000652219">
    <property type="component" value="Unassembled WGS sequence"/>
</dbReference>
<accession>A0A8H6J5U9</accession>
<feature type="compositionally biased region" description="Polar residues" evidence="1">
    <location>
        <begin position="25"/>
        <end position="35"/>
    </location>
</feature>
<name>A0A8H6J5U9_9PEZI</name>
<gene>
    <name evidence="2" type="ORF">CSOJ01_08729</name>
</gene>
<keyword evidence="3" id="KW-1185">Reference proteome</keyword>
<evidence type="ECO:0000313" key="3">
    <source>
        <dbReference type="Proteomes" id="UP000652219"/>
    </source>
</evidence>
<feature type="compositionally biased region" description="Pro residues" evidence="1">
    <location>
        <begin position="60"/>
        <end position="74"/>
    </location>
</feature>
<reference evidence="2 3" key="1">
    <citation type="journal article" date="2020" name="Phytopathology">
        <title>Genome Sequence Resources of Colletotrichum truncatum, C. plurivorum, C. musicola, and C. sojae: Four Species Pathogenic to Soybean (Glycine max).</title>
        <authorList>
            <person name="Rogerio F."/>
            <person name="Boufleur T.R."/>
            <person name="Ciampi-Guillardi M."/>
            <person name="Sukno S.A."/>
            <person name="Thon M.R."/>
            <person name="Massola Junior N.S."/>
            <person name="Baroncelli R."/>
        </authorList>
    </citation>
    <scope>NUCLEOTIDE SEQUENCE [LARGE SCALE GENOMIC DNA]</scope>
    <source>
        <strain evidence="2 3">LFN0009</strain>
    </source>
</reference>
<comment type="caution">
    <text evidence="2">The sequence shown here is derived from an EMBL/GenBank/DDBJ whole genome shotgun (WGS) entry which is preliminary data.</text>
</comment>